<feature type="domain" description="Sulfotransferase" evidence="1">
    <location>
        <begin position="25"/>
        <end position="266"/>
    </location>
</feature>
<dbReference type="STRING" id="447422.SAMN05660903_02450"/>
<sequence>MFVTEIVKNIKLSLIRRVLRKTELILVVSTGRTGTKFFESFLKKIFPKSPVFHEPKPDLFDISIKKIRFGVSEEKLKNEILFHRTQLFYDNYSFLEIIPLVFFRKSVYVESNPFVFPILNEFSSLFKNVKIIYVSRDFKTYSVSAYNMSPQGDGISNFYGMADRRERLTAVDFGEMSKRQWDFLSRMEKIAWYWNKCNKILYTELPKKNSIHMKFENLFSEDPLVQKSELERIMSFLEKYNIDVLEFDELMNNKINKSNPSGVDRITNFEEKNSVLVFKLTDEMRKNLNY</sequence>
<dbReference type="InterPro" id="IPR027417">
    <property type="entry name" value="P-loop_NTPase"/>
</dbReference>
<dbReference type="AlphaFoldDB" id="A0A2N0U2B3"/>
<evidence type="ECO:0000313" key="3">
    <source>
        <dbReference type="Proteomes" id="UP000232673"/>
    </source>
</evidence>
<dbReference type="Pfam" id="PF00685">
    <property type="entry name" value="Sulfotransfer_1"/>
    <property type="match status" value="1"/>
</dbReference>
<gene>
    <name evidence="2" type="ORF">APR41_12015</name>
</gene>
<protein>
    <recommendedName>
        <fullName evidence="1">Sulfotransferase domain-containing protein</fullName>
    </recommendedName>
</protein>
<dbReference type="Gene3D" id="3.40.50.300">
    <property type="entry name" value="P-loop containing nucleotide triphosphate hydrolases"/>
    <property type="match status" value="1"/>
</dbReference>
<dbReference type="OrthoDB" id="1418969at2"/>
<reference evidence="2 3" key="1">
    <citation type="submission" date="2015-10" db="EMBL/GenBank/DDBJ databases">
        <title>Draft genome sequence of Salegentibacter salinarum KCTC 12975.</title>
        <authorList>
            <person name="Lin W."/>
            <person name="Zheng Q."/>
        </authorList>
    </citation>
    <scope>NUCLEOTIDE SEQUENCE [LARGE SCALE GENOMIC DNA]</scope>
    <source>
        <strain evidence="2 3">KCTC 12975</strain>
    </source>
</reference>
<dbReference type="Proteomes" id="UP000232673">
    <property type="component" value="Unassembled WGS sequence"/>
</dbReference>
<accession>A0A2N0U2B3</accession>
<evidence type="ECO:0000313" key="2">
    <source>
        <dbReference type="EMBL" id="PKD21134.1"/>
    </source>
</evidence>
<dbReference type="SUPFAM" id="SSF52540">
    <property type="entry name" value="P-loop containing nucleoside triphosphate hydrolases"/>
    <property type="match status" value="1"/>
</dbReference>
<organism evidence="2 3">
    <name type="scientific">Salegentibacter salinarum</name>
    <dbReference type="NCBI Taxonomy" id="447422"/>
    <lineage>
        <taxon>Bacteria</taxon>
        <taxon>Pseudomonadati</taxon>
        <taxon>Bacteroidota</taxon>
        <taxon>Flavobacteriia</taxon>
        <taxon>Flavobacteriales</taxon>
        <taxon>Flavobacteriaceae</taxon>
        <taxon>Salegentibacter</taxon>
    </lineage>
</organism>
<dbReference type="EMBL" id="LKTS01000002">
    <property type="protein sequence ID" value="PKD21134.1"/>
    <property type="molecule type" value="Genomic_DNA"/>
</dbReference>
<name>A0A2N0U2B3_9FLAO</name>
<dbReference type="RefSeq" id="WP_157822069.1">
    <property type="nucleotide sequence ID" value="NZ_FUZC01000009.1"/>
</dbReference>
<dbReference type="InterPro" id="IPR000863">
    <property type="entry name" value="Sulfotransferase_dom"/>
</dbReference>
<evidence type="ECO:0000259" key="1">
    <source>
        <dbReference type="Pfam" id="PF00685"/>
    </source>
</evidence>
<dbReference type="GO" id="GO:0008146">
    <property type="term" value="F:sulfotransferase activity"/>
    <property type="evidence" value="ECO:0007669"/>
    <property type="project" value="InterPro"/>
</dbReference>
<keyword evidence="3" id="KW-1185">Reference proteome</keyword>
<proteinExistence type="predicted"/>
<comment type="caution">
    <text evidence="2">The sequence shown here is derived from an EMBL/GenBank/DDBJ whole genome shotgun (WGS) entry which is preliminary data.</text>
</comment>